<dbReference type="Pfam" id="PF14099">
    <property type="entry name" value="Polysacc_lyase"/>
    <property type="match status" value="1"/>
</dbReference>
<feature type="signal peptide" evidence="1">
    <location>
        <begin position="1"/>
        <end position="25"/>
    </location>
</feature>
<name>A0ABY3WN80_9ACTN</name>
<keyword evidence="1" id="KW-0732">Signal</keyword>
<gene>
    <name evidence="2" type="ORF">J4032_15710</name>
</gene>
<sequence length="241" mass="26549">MRKRFLAVLPAVAAWTLLTASPASASVTWDGEASQGTGVFGNIECPAPGGVVGAAQTDGHGTVWRYTKAVGLDRCESRGIRVGGTKYAFQNNSTYYLGWESKLSHTSLPTGDFVVFQWKSYPNATQNYPLLMTVDNDRVNLVYVGTDAAWHTIWSAPVAAWDWHRFVLAIHTSDSATGGWTELWFDGVKQTFTNGSTRYTGRTWDSANEPKWGVYDRDHPDSEVVNRIDSLKLGTAYADVD</sequence>
<evidence type="ECO:0000256" key="1">
    <source>
        <dbReference type="SAM" id="SignalP"/>
    </source>
</evidence>
<dbReference type="EMBL" id="CP071872">
    <property type="protein sequence ID" value="UNM12772.1"/>
    <property type="molecule type" value="Genomic_DNA"/>
</dbReference>
<dbReference type="Proteomes" id="UP000828924">
    <property type="component" value="Chromosome"/>
</dbReference>
<accession>A0ABY3WN80</accession>
<dbReference type="GO" id="GO:0016829">
    <property type="term" value="F:lyase activity"/>
    <property type="evidence" value="ECO:0007669"/>
    <property type="project" value="UniProtKB-KW"/>
</dbReference>
<feature type="chain" id="PRO_5045935691" evidence="1">
    <location>
        <begin position="26"/>
        <end position="241"/>
    </location>
</feature>
<protein>
    <submittedName>
        <fullName evidence="2">Heparin lyase I family protein</fullName>
    </submittedName>
</protein>
<organism evidence="2 3">
    <name type="scientific">Streptomyces formicae</name>
    <dbReference type="NCBI Taxonomy" id="1616117"/>
    <lineage>
        <taxon>Bacteria</taxon>
        <taxon>Bacillati</taxon>
        <taxon>Actinomycetota</taxon>
        <taxon>Actinomycetes</taxon>
        <taxon>Kitasatosporales</taxon>
        <taxon>Streptomycetaceae</taxon>
        <taxon>Streptomyces</taxon>
    </lineage>
</organism>
<proteinExistence type="predicted"/>
<keyword evidence="2" id="KW-0456">Lyase</keyword>
<keyword evidence="3" id="KW-1185">Reference proteome</keyword>
<dbReference type="InterPro" id="IPR025975">
    <property type="entry name" value="Polysacc_lyase"/>
</dbReference>
<reference evidence="2 3" key="1">
    <citation type="submission" date="2021-03" db="EMBL/GenBank/DDBJ databases">
        <title>Complete genome of Streptomyces formicae strain 1H-GS9 (DSM 100524).</title>
        <authorList>
            <person name="Atanasov K.E."/>
            <person name="Altabella T."/>
            <person name="Ferrer A."/>
        </authorList>
    </citation>
    <scope>NUCLEOTIDE SEQUENCE [LARGE SCALE GENOMIC DNA]</scope>
    <source>
        <strain evidence="2 3">1H-GS9</strain>
    </source>
</reference>
<evidence type="ECO:0000313" key="2">
    <source>
        <dbReference type="EMBL" id="UNM12772.1"/>
    </source>
</evidence>
<evidence type="ECO:0000313" key="3">
    <source>
        <dbReference type="Proteomes" id="UP000828924"/>
    </source>
</evidence>
<dbReference type="RefSeq" id="WP_242331393.1">
    <property type="nucleotide sequence ID" value="NZ_CP071872.1"/>
</dbReference>